<feature type="domain" description="GmrSD restriction endonucleases N-terminal" evidence="1">
    <location>
        <begin position="15"/>
        <end position="257"/>
    </location>
</feature>
<reference evidence="2" key="1">
    <citation type="submission" date="2024-06" db="EMBL/GenBank/DDBJ databases">
        <authorList>
            <person name="Fan A."/>
            <person name="Zhang F.Y."/>
            <person name="Zhang L."/>
        </authorList>
    </citation>
    <scope>NUCLEOTIDE SEQUENCE</scope>
    <source>
        <strain evidence="2">Y61</strain>
    </source>
</reference>
<protein>
    <submittedName>
        <fullName evidence="2">DUF262 domain-containing protein</fullName>
    </submittedName>
</protein>
<sequence>MANIFRSNDIPMSEILVAINKGLNQLPDFQRGWVWDDDRIRALIASISNSYPVGALMFLEYGGDSIRFKYKPFSGSSSKNKPEILVLDGQQRLTSIFGAMYFRGPMLTKTNKNKQINRYYYLDIEKCLNSTIDRVDAVISVPEDKKIRSNFGRNIDLDLSTKENEFKNHMFPLNIVYDMIACTQWQNEYQKFHNYAPQILDRYMNFNAKILAQIQAYKVPVITLSKETPKEAVCQVFENVNTGGVSLTVFELITATFAADNFELRKDWEMRKEKFIQKSALSISNKADALLSDVSSTDFLTSITLLSRYYLRQNGGEAISCKKKDVLKLKLNDYKKYADQLTEGFLQSASFLKEQRIFSSRDLPYSTQLIPMSVIFAVLGPMAQDGTIKEKISRWYWCGVFGEMYGGANETRYASDVSGVLGWIHDGKEPDTVQRAYFEPTRLLSLQTRQSAAYKGIMALILKNHCCDFISGRQMDFIVFLDERTDIHHIFPRDYCIKRKIDKKKWNSIVNKTPLFARTNRIIGGNAPSVYMKRIKDNGHVAESQLESNVRSHLIDIDDLKVDDFDKYFLKRAKSLINLISNAMGKKVINLNGEDVVSAFGGALD</sequence>
<dbReference type="PANTHER" id="PTHR37292:SF2">
    <property type="entry name" value="DUF262 DOMAIN-CONTAINING PROTEIN"/>
    <property type="match status" value="1"/>
</dbReference>
<name>A0AAU8IG77_9BACL</name>
<dbReference type="RefSeq" id="WP_353948615.1">
    <property type="nucleotide sequence ID" value="NZ_CP159510.1"/>
</dbReference>
<accession>A0AAU8IG77</accession>
<gene>
    <name evidence="2" type="ORF">ABNN70_02240</name>
</gene>
<evidence type="ECO:0000313" key="2">
    <source>
        <dbReference type="EMBL" id="XCJ17367.1"/>
    </source>
</evidence>
<dbReference type="Pfam" id="PF03235">
    <property type="entry name" value="GmrSD_N"/>
    <property type="match status" value="1"/>
</dbReference>
<organism evidence="2">
    <name type="scientific">Sporolactobacillus sp. Y61</name>
    <dbReference type="NCBI Taxonomy" id="3160863"/>
    <lineage>
        <taxon>Bacteria</taxon>
        <taxon>Bacillati</taxon>
        <taxon>Bacillota</taxon>
        <taxon>Bacilli</taxon>
        <taxon>Bacillales</taxon>
        <taxon>Sporolactobacillaceae</taxon>
        <taxon>Sporolactobacillus</taxon>
    </lineage>
</organism>
<evidence type="ECO:0000259" key="1">
    <source>
        <dbReference type="Pfam" id="PF03235"/>
    </source>
</evidence>
<dbReference type="EMBL" id="CP159510">
    <property type="protein sequence ID" value="XCJ17367.1"/>
    <property type="molecule type" value="Genomic_DNA"/>
</dbReference>
<proteinExistence type="predicted"/>
<dbReference type="InterPro" id="IPR004919">
    <property type="entry name" value="GmrSD_N"/>
</dbReference>
<dbReference type="AlphaFoldDB" id="A0AAU8IG77"/>
<dbReference type="PANTHER" id="PTHR37292">
    <property type="entry name" value="VNG6097C"/>
    <property type="match status" value="1"/>
</dbReference>